<accession>A0A0C3FFD6</accession>
<name>A0A0C3FFD6_PILCF</name>
<dbReference type="InParanoid" id="A0A0C3FFD6"/>
<dbReference type="EMBL" id="KN833014">
    <property type="protein sequence ID" value="KIM78701.1"/>
    <property type="molecule type" value="Genomic_DNA"/>
</dbReference>
<protein>
    <submittedName>
        <fullName evidence="1">Uncharacterized protein</fullName>
    </submittedName>
</protein>
<evidence type="ECO:0000313" key="1">
    <source>
        <dbReference type="EMBL" id="KIM78701.1"/>
    </source>
</evidence>
<dbReference type="OrthoDB" id="5598737at2759"/>
<keyword evidence="2" id="KW-1185">Reference proteome</keyword>
<evidence type="ECO:0000313" key="2">
    <source>
        <dbReference type="Proteomes" id="UP000054166"/>
    </source>
</evidence>
<dbReference type="AlphaFoldDB" id="A0A0C3FFD6"/>
<dbReference type="Proteomes" id="UP000054166">
    <property type="component" value="Unassembled WGS sequence"/>
</dbReference>
<proteinExistence type="predicted"/>
<reference evidence="1 2" key="1">
    <citation type="submission" date="2014-04" db="EMBL/GenBank/DDBJ databases">
        <authorList>
            <consortium name="DOE Joint Genome Institute"/>
            <person name="Kuo A."/>
            <person name="Tarkka M."/>
            <person name="Buscot F."/>
            <person name="Kohler A."/>
            <person name="Nagy L.G."/>
            <person name="Floudas D."/>
            <person name="Copeland A."/>
            <person name="Barry K.W."/>
            <person name="Cichocki N."/>
            <person name="Veneault-Fourrey C."/>
            <person name="LaButti K."/>
            <person name="Lindquist E.A."/>
            <person name="Lipzen A."/>
            <person name="Lundell T."/>
            <person name="Morin E."/>
            <person name="Murat C."/>
            <person name="Sun H."/>
            <person name="Tunlid A."/>
            <person name="Henrissat B."/>
            <person name="Grigoriev I.V."/>
            <person name="Hibbett D.S."/>
            <person name="Martin F."/>
            <person name="Nordberg H.P."/>
            <person name="Cantor M.N."/>
            <person name="Hua S.X."/>
        </authorList>
    </citation>
    <scope>NUCLEOTIDE SEQUENCE [LARGE SCALE GENOMIC DNA]</scope>
    <source>
        <strain evidence="1 2">F 1598</strain>
    </source>
</reference>
<reference evidence="2" key="2">
    <citation type="submission" date="2015-01" db="EMBL/GenBank/DDBJ databases">
        <title>Evolutionary Origins and Diversification of the Mycorrhizal Mutualists.</title>
        <authorList>
            <consortium name="DOE Joint Genome Institute"/>
            <consortium name="Mycorrhizal Genomics Consortium"/>
            <person name="Kohler A."/>
            <person name="Kuo A."/>
            <person name="Nagy L.G."/>
            <person name="Floudas D."/>
            <person name="Copeland A."/>
            <person name="Barry K.W."/>
            <person name="Cichocki N."/>
            <person name="Veneault-Fourrey C."/>
            <person name="LaButti K."/>
            <person name="Lindquist E.A."/>
            <person name="Lipzen A."/>
            <person name="Lundell T."/>
            <person name="Morin E."/>
            <person name="Murat C."/>
            <person name="Riley R."/>
            <person name="Ohm R."/>
            <person name="Sun H."/>
            <person name="Tunlid A."/>
            <person name="Henrissat B."/>
            <person name="Grigoriev I.V."/>
            <person name="Hibbett D.S."/>
            <person name="Martin F."/>
        </authorList>
    </citation>
    <scope>NUCLEOTIDE SEQUENCE [LARGE SCALE GENOMIC DNA]</scope>
    <source>
        <strain evidence="2">F 1598</strain>
    </source>
</reference>
<gene>
    <name evidence="1" type="ORF">PILCRDRAFT_793075</name>
</gene>
<dbReference type="HOGENOM" id="CLU_1579128_0_0_1"/>
<sequence length="169" mass="19362">MFRSVWFSYIQLQHLDMNLQCPTCGPIPQDTIWDGVTLAFSQKHLLPSLCPPMISHENSLRRDNVHYYSHLQWIPDQKLRKAIRKVIQGRSLVLQPDDEDDEANDSQPWVNMTERGQQDLLDRIEAIPGVQDGMSRLDKSLKDVFSAYFGIQALGAGIEPPAVYCRLLI</sequence>
<organism evidence="1 2">
    <name type="scientific">Piloderma croceum (strain F 1598)</name>
    <dbReference type="NCBI Taxonomy" id="765440"/>
    <lineage>
        <taxon>Eukaryota</taxon>
        <taxon>Fungi</taxon>
        <taxon>Dikarya</taxon>
        <taxon>Basidiomycota</taxon>
        <taxon>Agaricomycotina</taxon>
        <taxon>Agaricomycetes</taxon>
        <taxon>Agaricomycetidae</taxon>
        <taxon>Atheliales</taxon>
        <taxon>Atheliaceae</taxon>
        <taxon>Piloderma</taxon>
    </lineage>
</organism>